<accession>A0ABD6DKP9</accession>
<dbReference type="EMBL" id="JBHUDO010000003">
    <property type="protein sequence ID" value="MFD1646860.1"/>
    <property type="molecule type" value="Genomic_DNA"/>
</dbReference>
<dbReference type="PANTHER" id="PTHR46865:SF7">
    <property type="entry name" value="MONOOXYGENASE, PUTATIVE (AFU_ORTHOLOGUE AFUA_8G07040)-RELATED"/>
    <property type="match status" value="1"/>
</dbReference>
<name>A0ABD6DKP9_9EURY</name>
<keyword evidence="3" id="KW-1185">Reference proteome</keyword>
<evidence type="ECO:0000256" key="1">
    <source>
        <dbReference type="SAM" id="MobiDB-lite"/>
    </source>
</evidence>
<feature type="compositionally biased region" description="Pro residues" evidence="1">
    <location>
        <begin position="1"/>
        <end position="11"/>
    </location>
</feature>
<dbReference type="AlphaFoldDB" id="A0ABD6DKP9"/>
<dbReference type="InterPro" id="IPR036188">
    <property type="entry name" value="FAD/NAD-bd_sf"/>
</dbReference>
<feature type="region of interest" description="Disordered" evidence="1">
    <location>
        <begin position="1"/>
        <end position="23"/>
    </location>
</feature>
<evidence type="ECO:0008006" key="4">
    <source>
        <dbReference type="Google" id="ProtNLM"/>
    </source>
</evidence>
<comment type="caution">
    <text evidence="2">The sequence shown here is derived from an EMBL/GenBank/DDBJ whole genome shotgun (WGS) entry which is preliminary data.</text>
</comment>
<dbReference type="RefSeq" id="WP_256401067.1">
    <property type="nucleotide sequence ID" value="NZ_JANHJR010000003.1"/>
</dbReference>
<gene>
    <name evidence="2" type="ORF">ACFSBL_14305</name>
</gene>
<evidence type="ECO:0000313" key="3">
    <source>
        <dbReference type="Proteomes" id="UP001597034"/>
    </source>
</evidence>
<dbReference type="SUPFAM" id="SSF51905">
    <property type="entry name" value="FAD/NAD(P)-binding domain"/>
    <property type="match status" value="1"/>
</dbReference>
<dbReference type="Gene3D" id="3.50.50.60">
    <property type="entry name" value="FAD/NAD(P)-binding domain"/>
    <property type="match status" value="1"/>
</dbReference>
<sequence>MVRRLPPPLAGSPPIDHDPAPDGPRVLVAGGTVAALALTTWLGRTGHRVTHVNATRETATPNGPTLLPRQTVETLADCIPGGSLDGLTRPVTEHRIDGPQCSLTLASDADPTLWLDVPDLYRRLDRRQDGATRRDDAVDHLRDVPDGIEVTFADGSRATYDVVVAADGQNSFVGSLTGAVHEFQRGLHEWSTSLPRSSALVSSPCEHWDTAVCVTVVPFDDELAIQVRMPRRSTADHSPRTRAGAALERLDVGLPEPLQSGIPPGSSYRLLPDPTACGTWRAGRVVLCGTAASPLSGFRGLHPTLPVEDSIVLVDSLVAADSVDAALSRYAVDRRARQHSVWNALTDCRPDWTSALPFAGDGPLSLEMRLQSLRFDDEFELVTN</sequence>
<reference evidence="2 3" key="1">
    <citation type="journal article" date="2019" name="Int. J. Syst. Evol. Microbiol.">
        <title>The Global Catalogue of Microorganisms (GCM) 10K type strain sequencing project: providing services to taxonomists for standard genome sequencing and annotation.</title>
        <authorList>
            <consortium name="The Broad Institute Genomics Platform"/>
            <consortium name="The Broad Institute Genome Sequencing Center for Infectious Disease"/>
            <person name="Wu L."/>
            <person name="Ma J."/>
        </authorList>
    </citation>
    <scope>NUCLEOTIDE SEQUENCE [LARGE SCALE GENOMIC DNA]</scope>
    <source>
        <strain evidence="2 3">CGMCC 1.10390</strain>
    </source>
</reference>
<protein>
    <recommendedName>
        <fullName evidence="4">2-polyprenyl-6-methoxyphenol hydroxylase</fullName>
    </recommendedName>
</protein>
<dbReference type="Proteomes" id="UP001597034">
    <property type="component" value="Unassembled WGS sequence"/>
</dbReference>
<proteinExistence type="predicted"/>
<organism evidence="2 3">
    <name type="scientific">Haloarchaeobius litoreus</name>
    <dbReference type="NCBI Taxonomy" id="755306"/>
    <lineage>
        <taxon>Archaea</taxon>
        <taxon>Methanobacteriati</taxon>
        <taxon>Methanobacteriota</taxon>
        <taxon>Stenosarchaea group</taxon>
        <taxon>Halobacteria</taxon>
        <taxon>Halobacteriales</taxon>
        <taxon>Halorubellaceae</taxon>
        <taxon>Haloarchaeobius</taxon>
    </lineage>
</organism>
<dbReference type="InterPro" id="IPR051704">
    <property type="entry name" value="FAD_aromatic-hydroxylase"/>
</dbReference>
<evidence type="ECO:0000313" key="2">
    <source>
        <dbReference type="EMBL" id="MFD1646860.1"/>
    </source>
</evidence>
<dbReference type="PANTHER" id="PTHR46865">
    <property type="entry name" value="OXIDOREDUCTASE-RELATED"/>
    <property type="match status" value="1"/>
</dbReference>